<evidence type="ECO:0000313" key="9">
    <source>
        <dbReference type="EMBL" id="KMS70977.1"/>
    </source>
</evidence>
<proteinExistence type="inferred from homology"/>
<dbReference type="EMBL" id="LFEH01000126">
    <property type="protein sequence ID" value="KMS70977.1"/>
    <property type="molecule type" value="Genomic_DNA"/>
</dbReference>
<keyword evidence="4" id="KW-1003">Cell membrane</keyword>
<organism evidence="9 10">
    <name type="scientific">Streptomyces leeuwenhoekii</name>
    <dbReference type="NCBI Taxonomy" id="1437453"/>
    <lineage>
        <taxon>Bacteria</taxon>
        <taxon>Bacillati</taxon>
        <taxon>Actinomycetota</taxon>
        <taxon>Actinomycetes</taxon>
        <taxon>Kitasatosporales</taxon>
        <taxon>Streptomycetaceae</taxon>
        <taxon>Streptomyces</taxon>
    </lineage>
</organism>
<evidence type="ECO:0000256" key="3">
    <source>
        <dbReference type="ARBA" id="ARBA00022448"/>
    </source>
</evidence>
<feature type="transmembrane region" description="Helical" evidence="8">
    <location>
        <begin position="35"/>
        <end position="58"/>
    </location>
</feature>
<gene>
    <name evidence="9" type="ORF">ACH49_25060</name>
</gene>
<keyword evidence="10" id="KW-1185">Reference proteome</keyword>
<dbReference type="PANTHER" id="PTHR43848:SF2">
    <property type="entry name" value="PUTRESCINE TRANSPORT SYSTEM PERMEASE PROTEIN POTI"/>
    <property type="match status" value="1"/>
</dbReference>
<keyword evidence="7 8" id="KW-0472">Membrane</keyword>
<keyword evidence="5 8" id="KW-0812">Transmembrane</keyword>
<evidence type="ECO:0000256" key="1">
    <source>
        <dbReference type="ARBA" id="ARBA00004651"/>
    </source>
</evidence>
<evidence type="ECO:0000256" key="5">
    <source>
        <dbReference type="ARBA" id="ARBA00022692"/>
    </source>
</evidence>
<evidence type="ECO:0000313" key="10">
    <source>
        <dbReference type="Proteomes" id="UP000037274"/>
    </source>
</evidence>
<sequence length="67" mass="7404">FALSFDDFIITNFTAGSTVTFPMFVWGSAQRGTPVQINVIGTAMFVVAVLFVLVSMALSNRRTRRKT</sequence>
<evidence type="ECO:0000256" key="6">
    <source>
        <dbReference type="ARBA" id="ARBA00022989"/>
    </source>
</evidence>
<comment type="caution">
    <text evidence="9">The sequence shown here is derived from an EMBL/GenBank/DDBJ whole genome shotgun (WGS) entry which is preliminary data.</text>
</comment>
<accession>A0ABR5HSU7</accession>
<dbReference type="SUPFAM" id="SSF161098">
    <property type="entry name" value="MetI-like"/>
    <property type="match status" value="1"/>
</dbReference>
<keyword evidence="3" id="KW-0813">Transport</keyword>
<dbReference type="PANTHER" id="PTHR43848">
    <property type="entry name" value="PUTRESCINE TRANSPORT SYSTEM PERMEASE PROTEIN POTI"/>
    <property type="match status" value="1"/>
</dbReference>
<evidence type="ECO:0000256" key="4">
    <source>
        <dbReference type="ARBA" id="ARBA00022475"/>
    </source>
</evidence>
<evidence type="ECO:0000256" key="8">
    <source>
        <dbReference type="SAM" id="Phobius"/>
    </source>
</evidence>
<comment type="similarity">
    <text evidence="2">Belongs to the binding-protein-dependent transport system permease family. CysTW subfamily.</text>
</comment>
<evidence type="ECO:0000256" key="7">
    <source>
        <dbReference type="ARBA" id="ARBA00023136"/>
    </source>
</evidence>
<feature type="non-terminal residue" evidence="9">
    <location>
        <position position="1"/>
    </location>
</feature>
<name>A0ABR5HSU7_STRLW</name>
<protein>
    <submittedName>
        <fullName evidence="9">ABC transporter permease</fullName>
    </submittedName>
</protein>
<dbReference type="InterPro" id="IPR035906">
    <property type="entry name" value="MetI-like_sf"/>
</dbReference>
<dbReference type="InterPro" id="IPR051789">
    <property type="entry name" value="Bact_Polyamine_Transport"/>
</dbReference>
<dbReference type="Proteomes" id="UP000037274">
    <property type="component" value="Unassembled WGS sequence"/>
</dbReference>
<comment type="subcellular location">
    <subcellularLocation>
        <location evidence="1">Cell membrane</location>
        <topology evidence="1">Multi-pass membrane protein</topology>
    </subcellularLocation>
</comment>
<reference evidence="9 10" key="1">
    <citation type="submission" date="2015-06" db="EMBL/GenBank/DDBJ databases">
        <title>Draft genome sequence of Streptomyces leeuwenhoekii C58, which produces the novel lasso peptide, chaxapeptin.</title>
        <authorList>
            <person name="Yi Y."/>
            <person name="Hai D."/>
            <person name="Jaspars M."/>
            <person name="Sheng H."/>
            <person name="Rateb M.E."/>
            <person name="Bull A."/>
            <person name="Goodfellow M."/>
            <person name="Asenjo J.A."/>
            <person name="Ebel R."/>
        </authorList>
    </citation>
    <scope>NUCLEOTIDE SEQUENCE [LARGE SCALE GENOMIC DNA]</scope>
    <source>
        <strain evidence="9 10">C58</strain>
    </source>
</reference>
<keyword evidence="6 8" id="KW-1133">Transmembrane helix</keyword>
<evidence type="ECO:0000256" key="2">
    <source>
        <dbReference type="ARBA" id="ARBA00007069"/>
    </source>
</evidence>